<accession>A0ABU1IE70</accession>
<organism evidence="3 4">
    <name type="scientific">Paracidovorax wautersii</name>
    <dbReference type="NCBI Taxonomy" id="1177982"/>
    <lineage>
        <taxon>Bacteria</taxon>
        <taxon>Pseudomonadati</taxon>
        <taxon>Pseudomonadota</taxon>
        <taxon>Betaproteobacteria</taxon>
        <taxon>Burkholderiales</taxon>
        <taxon>Comamonadaceae</taxon>
        <taxon>Paracidovorax</taxon>
    </lineage>
</organism>
<keyword evidence="4" id="KW-1185">Reference proteome</keyword>
<dbReference type="Proteomes" id="UP001267710">
    <property type="component" value="Unassembled WGS sequence"/>
</dbReference>
<dbReference type="InterPro" id="IPR006675">
    <property type="entry name" value="HDIG_dom"/>
</dbReference>
<feature type="domain" description="HD-GYP" evidence="2">
    <location>
        <begin position="163"/>
        <end position="358"/>
    </location>
</feature>
<dbReference type="InterPro" id="IPR021812">
    <property type="entry name" value="DUF3391"/>
</dbReference>
<dbReference type="NCBIfam" id="TIGR00277">
    <property type="entry name" value="HDIG"/>
    <property type="match status" value="1"/>
</dbReference>
<dbReference type="SUPFAM" id="SSF109604">
    <property type="entry name" value="HD-domain/PDEase-like"/>
    <property type="match status" value="1"/>
</dbReference>
<dbReference type="CDD" id="cd00077">
    <property type="entry name" value="HDc"/>
    <property type="match status" value="1"/>
</dbReference>
<evidence type="ECO:0000313" key="4">
    <source>
        <dbReference type="Proteomes" id="UP001267710"/>
    </source>
</evidence>
<feature type="region of interest" description="Disordered" evidence="1">
    <location>
        <begin position="95"/>
        <end position="115"/>
    </location>
</feature>
<gene>
    <name evidence="3" type="ORF">QE399_002572</name>
</gene>
<dbReference type="InterPro" id="IPR037522">
    <property type="entry name" value="HD_GYP_dom"/>
</dbReference>
<dbReference type="PROSITE" id="PS51832">
    <property type="entry name" value="HD_GYP"/>
    <property type="match status" value="1"/>
</dbReference>
<evidence type="ECO:0000256" key="1">
    <source>
        <dbReference type="SAM" id="MobiDB-lite"/>
    </source>
</evidence>
<dbReference type="InterPro" id="IPR003607">
    <property type="entry name" value="HD/PDEase_dom"/>
</dbReference>
<reference evidence="3 4" key="1">
    <citation type="submission" date="2023-08" db="EMBL/GenBank/DDBJ databases">
        <title>Functional and genomic diversity of the sorghum phyllosphere microbiome.</title>
        <authorList>
            <person name="Shade A."/>
        </authorList>
    </citation>
    <scope>NUCLEOTIDE SEQUENCE [LARGE SCALE GENOMIC DNA]</scope>
    <source>
        <strain evidence="3 4">SORGH_AS_0335</strain>
    </source>
</reference>
<protein>
    <submittedName>
        <fullName evidence="3">Nucleotidyltransferase with HDIG domain</fullName>
    </submittedName>
</protein>
<sequence length="443" mass="48437">MHSDCGTSEVTTPILIDIRQVRIGMFIQLDMGWMNHPFPMSSFKLTTPEQLQTLRGLGLSEVRYIPSKSDPETVPDEALPPATRTVVQAGVDVSPEARSTSASVGATGRDGSPRLPQADHVAAMRCDWRFAEATRIYQQLVHSLGEDLGPSRASTEALVSGCVSELLSNGDCAIRLLSEGVGMRPALHPVNVMVLSLLLGRALGIEGSELQDVGVAALLHDLGKASLPLHLAEPQSPLMPADRRRYESHVGESVVLARKMGWPAPVLLAIAQHHEMMDGSGFPQQLAGRDMVRAGQILALVNHYDRMCNPLHGGDPLTPHEALSVIFAQHKPRFDAVVLGAFIRMMGVYPPGSVVQLVNDRYALVISVNSSRPLRPRVLVHDPRVPVDQARILDLETVPELGIRRSLRPAQLPREALDYLSPRKRICYFFERAVDPVPREGDA</sequence>
<dbReference type="Pfam" id="PF11871">
    <property type="entry name" value="DUF3391"/>
    <property type="match status" value="1"/>
</dbReference>
<dbReference type="PANTHER" id="PTHR43155">
    <property type="entry name" value="CYCLIC DI-GMP PHOSPHODIESTERASE PA4108-RELATED"/>
    <property type="match status" value="1"/>
</dbReference>
<proteinExistence type="predicted"/>
<dbReference type="Gene3D" id="1.10.3210.10">
    <property type="entry name" value="Hypothetical protein af1432"/>
    <property type="match status" value="1"/>
</dbReference>
<dbReference type="PANTHER" id="PTHR43155:SF2">
    <property type="entry name" value="CYCLIC DI-GMP PHOSPHODIESTERASE PA4108"/>
    <property type="match status" value="1"/>
</dbReference>
<evidence type="ECO:0000313" key="3">
    <source>
        <dbReference type="EMBL" id="MDR6214883.1"/>
    </source>
</evidence>
<name>A0ABU1IE70_9BURK</name>
<comment type="caution">
    <text evidence="3">The sequence shown here is derived from an EMBL/GenBank/DDBJ whole genome shotgun (WGS) entry which is preliminary data.</text>
</comment>
<dbReference type="EMBL" id="JAVIZX010000001">
    <property type="protein sequence ID" value="MDR6214883.1"/>
    <property type="molecule type" value="Genomic_DNA"/>
</dbReference>
<dbReference type="Pfam" id="PF13487">
    <property type="entry name" value="HD_5"/>
    <property type="match status" value="1"/>
</dbReference>
<evidence type="ECO:0000259" key="2">
    <source>
        <dbReference type="PROSITE" id="PS51832"/>
    </source>
</evidence>